<dbReference type="Proteomes" id="UP000241629">
    <property type="component" value="Segment"/>
</dbReference>
<keyword evidence="3" id="KW-1185">Reference proteome</keyword>
<dbReference type="EMBL" id="MG948468">
    <property type="protein sequence ID" value="AVJ51780.1"/>
    <property type="molecule type" value="Genomic_DNA"/>
</dbReference>
<dbReference type="InterPro" id="IPR058008">
    <property type="entry name" value="Gp26_C"/>
</dbReference>
<dbReference type="Pfam" id="PF25670">
    <property type="entry name" value="Phage_tail_C_2"/>
    <property type="match status" value="1"/>
</dbReference>
<evidence type="ECO:0000313" key="2">
    <source>
        <dbReference type="EMBL" id="AVJ51780.1"/>
    </source>
</evidence>
<name>A0A2P1CKQ2_9CAUD</name>
<reference evidence="2 3" key="1">
    <citation type="submission" date="2018-02" db="EMBL/GenBank/DDBJ databases">
        <title>Complete genome sequence of Pantoea phage vB_PagS_Vid5.</title>
        <authorList>
            <person name="Truncaite L."/>
            <person name="Simoliunas E."/>
            <person name="Meskys R."/>
        </authorList>
    </citation>
    <scope>NUCLEOTIDE SEQUENCE [LARGE SCALE GENOMIC DNA]</scope>
</reference>
<organism evidence="2 3">
    <name type="scientific">Pantoea phage vB_PagS_Vid5</name>
    <dbReference type="NCBI Taxonomy" id="2099652"/>
    <lineage>
        <taxon>Viruses</taxon>
        <taxon>Duplodnaviria</taxon>
        <taxon>Heunggongvirae</taxon>
        <taxon>Uroviricota</taxon>
        <taxon>Caudoviricetes</taxon>
        <taxon>Vidquintavirus</taxon>
        <taxon>Vidquintavirus Vid5</taxon>
    </lineage>
</organism>
<accession>A0A2P1CKQ2</accession>
<evidence type="ECO:0000259" key="1">
    <source>
        <dbReference type="Pfam" id="PF25670"/>
    </source>
</evidence>
<sequence length="411" mass="44492">MAWYRTGTIAIANGSTTVTGTNTNFTDTATGPNPGDMLIVGVGANLRIYEIQAINNATQLTLATAATLAVAAGSAYQIQTSMATSNSGLAKKISATMDRMLNSVQNWMNILTGAGDVTIIDYEGKSATGKAWPTMSGLVTGALQKDSNLNDVANKQTARSNISASSVRLLTEGSGNDWYANFTSSIDMGIKSHSNTQNTVSPWDAPAQYTLVNYFPTTTVNIGTALASSWGSDNEYYLNSKNSAVSGYQGWKGWSRLWHSRNTSVDSNGFIKKASPIVKLFRDGTSEKNGEASEVSSTKISTGVYRVTGVRGFNSDAAWGGPDGGIVIPKDKNDMPLLWVDYEVEESGDIIIKTYHRENGSAPKFAQNKIDGCKDGDPIDIPEYRWVDMRVEVYMEEQPEPQEQQQEETEE</sequence>
<proteinExistence type="predicted"/>
<feature type="domain" description="Phage tail protein C-terminal" evidence="1">
    <location>
        <begin position="262"/>
        <end position="393"/>
    </location>
</feature>
<evidence type="ECO:0000313" key="3">
    <source>
        <dbReference type="Proteomes" id="UP000241629"/>
    </source>
</evidence>
<protein>
    <recommendedName>
        <fullName evidence="1">Phage tail protein C-terminal domain-containing protein</fullName>
    </recommendedName>
</protein>
<gene>
    <name evidence="2" type="ORF">Vid5_gp25</name>
</gene>
<dbReference type="OrthoDB" id="608at10239"/>